<dbReference type="EMBL" id="AVPJ01000001">
    <property type="protein sequence ID" value="KGN34645.1"/>
    <property type="molecule type" value="Genomic_DNA"/>
</dbReference>
<dbReference type="PANTHER" id="PTHR31126">
    <property type="entry name" value="TYROSINE-PROTEIN PHOSPHATASE"/>
    <property type="match status" value="1"/>
</dbReference>
<evidence type="ECO:0000259" key="2">
    <source>
        <dbReference type="PROSITE" id="PS50056"/>
    </source>
</evidence>
<dbReference type="Proteomes" id="UP000030002">
    <property type="component" value="Unassembled WGS sequence"/>
</dbReference>
<evidence type="ECO:0000313" key="3">
    <source>
        <dbReference type="EMBL" id="KGN34645.1"/>
    </source>
</evidence>
<evidence type="ECO:0000256" key="1">
    <source>
        <dbReference type="ARBA" id="ARBA00009580"/>
    </source>
</evidence>
<sequence length="266" mass="29235">MSDHPSAPESRPERWIDLEGVVNMRDSGGLPTRDGGAIQPHRLLRSDNLQDLSPADVRQVVDVLGVSDIVDLRSDTEVNTEGPGPLWQIESLTHHHHSLFGDGRSVTAQQALAMPAHSTRPVRDAQFWSDHYLGYLAARPDSISAALDVVARSSGATVVHCAAGKDRTGTVVALALDAAGVHHDVIVEDYALTGQRIEQIIARLMPRDLYGNALRHQSLDDQRPRPETMRTILETVRSEFGGAEGWLREQGWSDADVERLRARLTT</sequence>
<gene>
    <name evidence="3" type="ORF">N802_00715</name>
</gene>
<reference evidence="3 4" key="1">
    <citation type="submission" date="2013-08" db="EMBL/GenBank/DDBJ databases">
        <title>The genome sequence of Knoellia sinensis.</title>
        <authorList>
            <person name="Zhu W."/>
            <person name="Wang G."/>
        </authorList>
    </citation>
    <scope>NUCLEOTIDE SEQUENCE [LARGE SCALE GENOMIC DNA]</scope>
    <source>
        <strain evidence="3 4">KCTC 19936</strain>
    </source>
</reference>
<dbReference type="GO" id="GO:0004721">
    <property type="term" value="F:phosphoprotein phosphatase activity"/>
    <property type="evidence" value="ECO:0007669"/>
    <property type="project" value="InterPro"/>
</dbReference>
<dbReference type="eggNOG" id="COG2365">
    <property type="taxonomic scope" value="Bacteria"/>
</dbReference>
<dbReference type="PROSITE" id="PS00383">
    <property type="entry name" value="TYR_PHOSPHATASE_1"/>
    <property type="match status" value="1"/>
</dbReference>
<dbReference type="RefSeq" id="WP_245613780.1">
    <property type="nucleotide sequence ID" value="NZ_AVPJ01000001.1"/>
</dbReference>
<dbReference type="InterPro" id="IPR000387">
    <property type="entry name" value="Tyr_Pase_dom"/>
</dbReference>
<dbReference type="InterPro" id="IPR016130">
    <property type="entry name" value="Tyr_Pase_AS"/>
</dbReference>
<evidence type="ECO:0000313" key="4">
    <source>
        <dbReference type="Proteomes" id="UP000030002"/>
    </source>
</evidence>
<feature type="domain" description="Tyrosine specific protein phosphatases" evidence="2">
    <location>
        <begin position="141"/>
        <end position="176"/>
    </location>
</feature>
<dbReference type="PROSITE" id="PS50056">
    <property type="entry name" value="TYR_PHOSPHATASE_2"/>
    <property type="match status" value="1"/>
</dbReference>
<dbReference type="PANTHER" id="PTHR31126:SF1">
    <property type="entry name" value="TYROSINE SPECIFIC PROTEIN PHOSPHATASES DOMAIN-CONTAINING PROTEIN"/>
    <property type="match status" value="1"/>
</dbReference>
<proteinExistence type="inferred from homology"/>
<accession>A0A0A0JB61</accession>
<dbReference type="Pfam" id="PF13350">
    <property type="entry name" value="Y_phosphatase3"/>
    <property type="match status" value="1"/>
</dbReference>
<dbReference type="STRING" id="1385520.N802_00715"/>
<dbReference type="InterPro" id="IPR029021">
    <property type="entry name" value="Prot-tyrosine_phosphatase-like"/>
</dbReference>
<name>A0A0A0JB61_9MICO</name>
<dbReference type="InterPro" id="IPR026893">
    <property type="entry name" value="Tyr/Ser_Pase_IphP-type"/>
</dbReference>
<protein>
    <submittedName>
        <fullName evidence="3">Protein tyrosine phosphatase</fullName>
    </submittedName>
</protein>
<comment type="caution">
    <text evidence="3">The sequence shown here is derived from an EMBL/GenBank/DDBJ whole genome shotgun (WGS) entry which is preliminary data.</text>
</comment>
<dbReference type="Gene3D" id="3.90.190.10">
    <property type="entry name" value="Protein tyrosine phosphatase superfamily"/>
    <property type="match status" value="1"/>
</dbReference>
<organism evidence="3 4">
    <name type="scientific">Knoellia sinensis KCTC 19936</name>
    <dbReference type="NCBI Taxonomy" id="1385520"/>
    <lineage>
        <taxon>Bacteria</taxon>
        <taxon>Bacillati</taxon>
        <taxon>Actinomycetota</taxon>
        <taxon>Actinomycetes</taxon>
        <taxon>Micrococcales</taxon>
        <taxon>Intrasporangiaceae</taxon>
        <taxon>Knoellia</taxon>
    </lineage>
</organism>
<dbReference type="SUPFAM" id="SSF52799">
    <property type="entry name" value="(Phosphotyrosine protein) phosphatases II"/>
    <property type="match status" value="1"/>
</dbReference>
<keyword evidence="4" id="KW-1185">Reference proteome</keyword>
<dbReference type="AlphaFoldDB" id="A0A0A0JB61"/>
<comment type="similarity">
    <text evidence="1">Belongs to the protein-tyrosine phosphatase family.</text>
</comment>